<gene>
    <name evidence="7" type="ORF">ANOM_005964</name>
</gene>
<comment type="similarity">
    <text evidence="2">Belongs to the oxygen-dependent FAD-linked oxidoreductase family.</text>
</comment>
<protein>
    <recommendedName>
        <fullName evidence="6">FAD-binding PCMH-type domain-containing protein</fullName>
    </recommendedName>
</protein>
<evidence type="ECO:0000313" key="8">
    <source>
        <dbReference type="Proteomes" id="UP000037505"/>
    </source>
</evidence>
<evidence type="ECO:0000256" key="1">
    <source>
        <dbReference type="ARBA" id="ARBA00001974"/>
    </source>
</evidence>
<dbReference type="PANTHER" id="PTHR42973">
    <property type="entry name" value="BINDING OXIDOREDUCTASE, PUTATIVE (AFU_ORTHOLOGUE AFUA_1G17690)-RELATED"/>
    <property type="match status" value="1"/>
</dbReference>
<evidence type="ECO:0000256" key="5">
    <source>
        <dbReference type="ARBA" id="ARBA00023002"/>
    </source>
</evidence>
<dbReference type="InterPro" id="IPR016166">
    <property type="entry name" value="FAD-bd_PCMH"/>
</dbReference>
<dbReference type="InterPro" id="IPR012951">
    <property type="entry name" value="BBE"/>
</dbReference>
<dbReference type="Pfam" id="PF08031">
    <property type="entry name" value="BBE"/>
    <property type="match status" value="1"/>
</dbReference>
<sequence>LTCSYRLSTPSYSVPRDLMATLIVSVLLTLLAHEVLGLSPVRVSHELGPHLSPSALITGANTTAYPRWSEFDAPKPGVVVTVATEQDVAKTVRYCTSNGIPFLAQNGGHGWADTFHLGTEGLLINIKQLNTIDFNDNKTEVTVGGGVEISEVIAAASKNGALVQTGNCNCVGALGAILGGGYGNLIGLMGLGVDNVLLLNVVMADGRLHTITPKDGDLWWAMLGAGPNFGIVTSAKLKALPVSPSDQTAWFGQLIYTADKVEAVVEAIDKITLEPKMNLFLYYLNSGSPDYTPMLVITPFYYGTEAEGRAAFATFLDLGPAEDTTIELQYPHWNDAAAGFCTKGGYKPAYTVGLARMNPSTWKEVWDEYASYIVQNGTGGSLILMEAYSLKKARSIPESSTAFALRNNVNFNAVVIPWYYDTSLRSGAEAFGSKIRDLWRSTDELDSPATYINFAHGDEDLTTIFGANVDRLRAIKARVDPGDVFNQWFNL</sequence>
<keyword evidence="8" id="KW-1185">Reference proteome</keyword>
<keyword evidence="4" id="KW-0274">FAD</keyword>
<dbReference type="InterPro" id="IPR016169">
    <property type="entry name" value="FAD-bd_PCMH_sub2"/>
</dbReference>
<feature type="domain" description="FAD-binding PCMH-type" evidence="6">
    <location>
        <begin position="71"/>
        <end position="242"/>
    </location>
</feature>
<dbReference type="Proteomes" id="UP000037505">
    <property type="component" value="Unassembled WGS sequence"/>
</dbReference>
<dbReference type="InterPro" id="IPR036318">
    <property type="entry name" value="FAD-bd_PCMH-like_sf"/>
</dbReference>
<dbReference type="EMBL" id="JNOM01000160">
    <property type="protein sequence ID" value="KNG85376.1"/>
    <property type="molecule type" value="Genomic_DNA"/>
</dbReference>
<keyword evidence="3" id="KW-0285">Flavoprotein</keyword>
<dbReference type="InterPro" id="IPR050416">
    <property type="entry name" value="FAD-linked_Oxidoreductase"/>
</dbReference>
<comment type="cofactor">
    <cofactor evidence="1">
        <name>FAD</name>
        <dbReference type="ChEBI" id="CHEBI:57692"/>
    </cofactor>
</comment>
<evidence type="ECO:0000313" key="7">
    <source>
        <dbReference type="EMBL" id="KNG85376.1"/>
    </source>
</evidence>
<dbReference type="Gene3D" id="3.40.462.20">
    <property type="match status" value="1"/>
</dbReference>
<dbReference type="AlphaFoldDB" id="A0A0L1J0P1"/>
<evidence type="ECO:0000256" key="2">
    <source>
        <dbReference type="ARBA" id="ARBA00005466"/>
    </source>
</evidence>
<keyword evidence="5" id="KW-0560">Oxidoreductase</keyword>
<proteinExistence type="inferred from homology"/>
<feature type="non-terminal residue" evidence="7">
    <location>
        <position position="1"/>
    </location>
</feature>
<dbReference type="Gene3D" id="3.30.465.10">
    <property type="match status" value="1"/>
</dbReference>
<accession>A0A0L1J0P1</accession>
<dbReference type="STRING" id="1509407.A0A0L1J0P1"/>
<name>A0A0L1J0P1_ASPN3</name>
<dbReference type="GeneID" id="26807768"/>
<evidence type="ECO:0000259" key="6">
    <source>
        <dbReference type="PROSITE" id="PS51387"/>
    </source>
</evidence>
<dbReference type="Pfam" id="PF01565">
    <property type="entry name" value="FAD_binding_4"/>
    <property type="match status" value="1"/>
</dbReference>
<evidence type="ECO:0000256" key="3">
    <source>
        <dbReference type="ARBA" id="ARBA00022630"/>
    </source>
</evidence>
<evidence type="ECO:0000256" key="4">
    <source>
        <dbReference type="ARBA" id="ARBA00022827"/>
    </source>
</evidence>
<dbReference type="InterPro" id="IPR016167">
    <property type="entry name" value="FAD-bd_PCMH_sub1"/>
</dbReference>
<dbReference type="RefSeq" id="XP_015406299.1">
    <property type="nucleotide sequence ID" value="XM_015551221.1"/>
</dbReference>
<dbReference type="Gene3D" id="3.30.43.10">
    <property type="entry name" value="Uridine Diphospho-n-acetylenolpyruvylglucosamine Reductase, domain 2"/>
    <property type="match status" value="1"/>
</dbReference>
<dbReference type="GO" id="GO:0071949">
    <property type="term" value="F:FAD binding"/>
    <property type="evidence" value="ECO:0007669"/>
    <property type="project" value="InterPro"/>
</dbReference>
<dbReference type="OrthoDB" id="415825at2759"/>
<dbReference type="GO" id="GO:0016491">
    <property type="term" value="F:oxidoreductase activity"/>
    <property type="evidence" value="ECO:0007669"/>
    <property type="project" value="UniProtKB-KW"/>
</dbReference>
<dbReference type="SUPFAM" id="SSF56176">
    <property type="entry name" value="FAD-binding/transporter-associated domain-like"/>
    <property type="match status" value="1"/>
</dbReference>
<comment type="caution">
    <text evidence="7">The sequence shown here is derived from an EMBL/GenBank/DDBJ whole genome shotgun (WGS) entry which is preliminary data.</text>
</comment>
<organism evidence="7 8">
    <name type="scientific">Aspergillus nomiae NRRL (strain ATCC 15546 / NRRL 13137 / CBS 260.88 / M93)</name>
    <dbReference type="NCBI Taxonomy" id="1509407"/>
    <lineage>
        <taxon>Eukaryota</taxon>
        <taxon>Fungi</taxon>
        <taxon>Dikarya</taxon>
        <taxon>Ascomycota</taxon>
        <taxon>Pezizomycotina</taxon>
        <taxon>Eurotiomycetes</taxon>
        <taxon>Eurotiomycetidae</taxon>
        <taxon>Eurotiales</taxon>
        <taxon>Aspergillaceae</taxon>
        <taxon>Aspergillus</taxon>
        <taxon>Aspergillus subgen. Circumdati</taxon>
    </lineage>
</organism>
<dbReference type="PANTHER" id="PTHR42973:SF39">
    <property type="entry name" value="FAD-BINDING PCMH-TYPE DOMAIN-CONTAINING PROTEIN"/>
    <property type="match status" value="1"/>
</dbReference>
<dbReference type="InterPro" id="IPR006094">
    <property type="entry name" value="Oxid_FAD_bind_N"/>
</dbReference>
<reference evidence="7 8" key="1">
    <citation type="submission" date="2014-06" db="EMBL/GenBank/DDBJ databases">
        <title>The Genome of the Aflatoxigenic Filamentous Fungus Aspergillus nomius.</title>
        <authorList>
            <person name="Moore M.G."/>
            <person name="Shannon B.M."/>
            <person name="Brian M.M."/>
        </authorList>
    </citation>
    <scope>NUCLEOTIDE SEQUENCE [LARGE SCALE GENOMIC DNA]</scope>
    <source>
        <strain evidence="7 8">NRRL 13137</strain>
    </source>
</reference>
<dbReference type="PROSITE" id="PS51387">
    <property type="entry name" value="FAD_PCMH"/>
    <property type="match status" value="1"/>
</dbReference>